<dbReference type="SUPFAM" id="SSF50685">
    <property type="entry name" value="Barwin-like endoglucanases"/>
    <property type="match status" value="1"/>
</dbReference>
<evidence type="ECO:0000313" key="2">
    <source>
        <dbReference type="EMBL" id="KAF9308125.1"/>
    </source>
</evidence>
<dbReference type="Gene3D" id="2.40.40.10">
    <property type="entry name" value="RlpA-like domain"/>
    <property type="match status" value="1"/>
</dbReference>
<reference evidence="2" key="1">
    <citation type="journal article" date="2020" name="Fungal Divers.">
        <title>Resolving the Mortierellaceae phylogeny through synthesis of multi-gene phylogenetics and phylogenomics.</title>
        <authorList>
            <person name="Vandepol N."/>
            <person name="Liber J."/>
            <person name="Desiro A."/>
            <person name="Na H."/>
            <person name="Kennedy M."/>
            <person name="Barry K."/>
            <person name="Grigoriev I.V."/>
            <person name="Miller A.N."/>
            <person name="O'Donnell K."/>
            <person name="Stajich J.E."/>
            <person name="Bonito G."/>
        </authorList>
    </citation>
    <scope>NUCLEOTIDE SEQUENCE</scope>
    <source>
        <strain evidence="2">NVP1</strain>
    </source>
</reference>
<dbReference type="Proteomes" id="UP000696485">
    <property type="component" value="Unassembled WGS sequence"/>
</dbReference>
<dbReference type="EMBL" id="JAAAUY010003134">
    <property type="protein sequence ID" value="KAF9308125.1"/>
    <property type="molecule type" value="Genomic_DNA"/>
</dbReference>
<organism evidence="2 3">
    <name type="scientific">Podila minutissima</name>
    <dbReference type="NCBI Taxonomy" id="64525"/>
    <lineage>
        <taxon>Eukaryota</taxon>
        <taxon>Fungi</taxon>
        <taxon>Fungi incertae sedis</taxon>
        <taxon>Mucoromycota</taxon>
        <taxon>Mortierellomycotina</taxon>
        <taxon>Mortierellomycetes</taxon>
        <taxon>Mortierellales</taxon>
        <taxon>Mortierellaceae</taxon>
        <taxon>Podila</taxon>
    </lineage>
</organism>
<name>A0A9P5S9Y1_9FUNG</name>
<keyword evidence="3" id="KW-1185">Reference proteome</keyword>
<accession>A0A9P5S9Y1</accession>
<dbReference type="AlphaFoldDB" id="A0A9P5S9Y1"/>
<keyword evidence="1" id="KW-0732">Signal</keyword>
<evidence type="ECO:0000256" key="1">
    <source>
        <dbReference type="SAM" id="SignalP"/>
    </source>
</evidence>
<evidence type="ECO:0000313" key="3">
    <source>
        <dbReference type="Proteomes" id="UP000696485"/>
    </source>
</evidence>
<dbReference type="CDD" id="cd22191">
    <property type="entry name" value="DPBB_RlpA_EXP_N-like"/>
    <property type="match status" value="1"/>
</dbReference>
<feature type="non-terminal residue" evidence="2">
    <location>
        <position position="1"/>
    </location>
</feature>
<gene>
    <name evidence="2" type="ORF">BG006_005560</name>
</gene>
<protein>
    <submittedName>
        <fullName evidence="2">Uncharacterized protein</fullName>
    </submittedName>
</protein>
<sequence length="122" mass="12810">MAKFTSILLLATAALASFSAAAPTAATTTVTEFITVAATAPVATPTAAATEAEEPLYQGKATWFTDSYGSCGETWHGYSEPSVALSAQMMGVQAWGHPACNRRVHITLRDDPFKSVTARVVD</sequence>
<feature type="chain" id="PRO_5040311973" evidence="1">
    <location>
        <begin position="22"/>
        <end position="122"/>
    </location>
</feature>
<comment type="caution">
    <text evidence="2">The sequence shown here is derived from an EMBL/GenBank/DDBJ whole genome shotgun (WGS) entry which is preliminary data.</text>
</comment>
<feature type="signal peptide" evidence="1">
    <location>
        <begin position="1"/>
        <end position="21"/>
    </location>
</feature>
<dbReference type="InterPro" id="IPR036908">
    <property type="entry name" value="RlpA-like_sf"/>
</dbReference>
<proteinExistence type="predicted"/>